<keyword evidence="3" id="KW-1185">Reference proteome</keyword>
<evidence type="ECO:0000313" key="3">
    <source>
        <dbReference type="Proteomes" id="UP001301012"/>
    </source>
</evidence>
<accession>A0ABT7E5U0</accession>
<dbReference type="EMBL" id="JASKYM010000001">
    <property type="protein sequence ID" value="MDK2562294.1"/>
    <property type="molecule type" value="Genomic_DNA"/>
</dbReference>
<proteinExistence type="predicted"/>
<organism evidence="2 3">
    <name type="scientific">Romboutsia sedimentorum</name>
    <dbReference type="NCBI Taxonomy" id="1368474"/>
    <lineage>
        <taxon>Bacteria</taxon>
        <taxon>Bacillati</taxon>
        <taxon>Bacillota</taxon>
        <taxon>Clostridia</taxon>
        <taxon>Peptostreptococcales</taxon>
        <taxon>Peptostreptococcaceae</taxon>
        <taxon>Romboutsia</taxon>
    </lineage>
</organism>
<keyword evidence="1" id="KW-0812">Transmembrane</keyword>
<comment type="caution">
    <text evidence="2">The sequence shown here is derived from an EMBL/GenBank/DDBJ whole genome shotgun (WGS) entry which is preliminary data.</text>
</comment>
<dbReference type="RefSeq" id="WP_284131275.1">
    <property type="nucleotide sequence ID" value="NZ_JASKYM010000001.1"/>
</dbReference>
<reference evidence="2 3" key="1">
    <citation type="submission" date="2023-05" db="EMBL/GenBank/DDBJ databases">
        <title>Rombocin, a short stable natural nisin variant, displays selective antimicrobial activity against Listeria monocytogenes and employs dual mode of action to kill target bacterial strains.</title>
        <authorList>
            <person name="Wambui J."/>
            <person name="Stephan R."/>
            <person name="Kuipers O.P."/>
        </authorList>
    </citation>
    <scope>NUCLEOTIDE SEQUENCE [LARGE SCALE GENOMIC DNA]</scope>
    <source>
        <strain evidence="2 3">RC002</strain>
    </source>
</reference>
<evidence type="ECO:0000256" key="1">
    <source>
        <dbReference type="SAM" id="Phobius"/>
    </source>
</evidence>
<protein>
    <submittedName>
        <fullName evidence="2">Uncharacterized protein</fullName>
    </submittedName>
</protein>
<feature type="transmembrane region" description="Helical" evidence="1">
    <location>
        <begin position="21"/>
        <end position="39"/>
    </location>
</feature>
<sequence>MKKKISDEYSLEEIEKILKPKLSLYVCWGLIYIAPYLHLFRIIIDKSYDELLKVVIFTGISLPLFTLNCVWYINKLKQYKILSKKLYDEMSNLSKL</sequence>
<name>A0ABT7E5U0_9FIRM</name>
<feature type="transmembrane region" description="Helical" evidence="1">
    <location>
        <begin position="51"/>
        <end position="73"/>
    </location>
</feature>
<keyword evidence="1" id="KW-1133">Transmembrane helix</keyword>
<gene>
    <name evidence="2" type="ORF">QOZ84_01940</name>
</gene>
<evidence type="ECO:0000313" key="2">
    <source>
        <dbReference type="EMBL" id="MDK2562294.1"/>
    </source>
</evidence>
<keyword evidence="1" id="KW-0472">Membrane</keyword>
<dbReference type="Proteomes" id="UP001301012">
    <property type="component" value="Unassembled WGS sequence"/>
</dbReference>